<dbReference type="PATRIC" id="fig|1244869.3.peg.3796"/>
<dbReference type="STRING" id="1244869.H261_19024"/>
<keyword evidence="3" id="KW-1185">Reference proteome</keyword>
<dbReference type="Pfam" id="PF12762">
    <property type="entry name" value="DDE_Tnp_IS1595"/>
    <property type="match status" value="1"/>
</dbReference>
<dbReference type="eggNOG" id="COG3677">
    <property type="taxonomic scope" value="Bacteria"/>
</dbReference>
<proteinExistence type="predicted"/>
<dbReference type="Proteomes" id="UP000011744">
    <property type="component" value="Unassembled WGS sequence"/>
</dbReference>
<dbReference type="SMART" id="SM01126">
    <property type="entry name" value="DDE_Tnp_IS1595"/>
    <property type="match status" value="1"/>
</dbReference>
<name>M3A6A4_9PROT</name>
<dbReference type="NCBIfam" id="NF033547">
    <property type="entry name" value="transpos_IS1595"/>
    <property type="match status" value="1"/>
</dbReference>
<accession>M3A6A4</accession>
<dbReference type="AlphaFoldDB" id="M3A6A4"/>
<comment type="caution">
    <text evidence="2">The sequence shown here is derived from an EMBL/GenBank/DDBJ whole genome shotgun (WGS) entry which is preliminary data.</text>
</comment>
<evidence type="ECO:0000259" key="1">
    <source>
        <dbReference type="SMART" id="SM01126"/>
    </source>
</evidence>
<reference evidence="2 3" key="1">
    <citation type="journal article" date="2014" name="Genome Announc.">
        <title>Draft Genome Sequence of Magnetospirillum sp. Strain SO-1, a Freshwater Magnetotactic Bacterium Isolated from the Ol'khovka River, Russia.</title>
        <authorList>
            <person name="Grouzdev D.S."/>
            <person name="Dziuba M.V."/>
            <person name="Sukhacheva M.S."/>
            <person name="Mardanov A.V."/>
            <person name="Beletskiy A.V."/>
            <person name="Kuznetsov B.B."/>
            <person name="Skryabin K.G."/>
        </authorList>
    </citation>
    <scope>NUCLEOTIDE SEQUENCE [LARGE SCALE GENOMIC DNA]</scope>
    <source>
        <strain evidence="2 3">SO-1</strain>
    </source>
</reference>
<sequence>MSALQMQAHLGLGSYKTAWLLLHKLRRAMVNPERDLLVGDVEVDETTLPYRTKRDPVGGGQGRSTIGKMVVVGAVELLEGNAPGRIRLETVPDYSGSTLKGFIRDVVEPRSEIWTDGNESYAGMTGYSHHPRVIGNMAAHILMPWIHRVFSNLKRWAMGTYHGLRKKHIASYLDEFVFRWNRRRWRQVAFDKLLGLSVRIPPMGYRELVEG</sequence>
<gene>
    <name evidence="2" type="ORF">H261_19024</name>
</gene>
<protein>
    <submittedName>
        <fullName evidence="2">Putative transposase</fullName>
    </submittedName>
</protein>
<dbReference type="EMBL" id="AONQ01000070">
    <property type="protein sequence ID" value="EME68333.1"/>
    <property type="molecule type" value="Genomic_DNA"/>
</dbReference>
<evidence type="ECO:0000313" key="3">
    <source>
        <dbReference type="Proteomes" id="UP000011744"/>
    </source>
</evidence>
<dbReference type="InterPro" id="IPR024445">
    <property type="entry name" value="Tnp_ISXO2-like"/>
</dbReference>
<feature type="domain" description="ISXO2-like transposase" evidence="1">
    <location>
        <begin position="36"/>
        <end position="181"/>
    </location>
</feature>
<evidence type="ECO:0000313" key="2">
    <source>
        <dbReference type="EMBL" id="EME68333.1"/>
    </source>
</evidence>
<organism evidence="2 3">
    <name type="scientific">Paramagnetospirillum caucaseum</name>
    <dbReference type="NCBI Taxonomy" id="1244869"/>
    <lineage>
        <taxon>Bacteria</taxon>
        <taxon>Pseudomonadati</taxon>
        <taxon>Pseudomonadota</taxon>
        <taxon>Alphaproteobacteria</taxon>
        <taxon>Rhodospirillales</taxon>
        <taxon>Magnetospirillaceae</taxon>
        <taxon>Paramagnetospirillum</taxon>
    </lineage>
</organism>